<dbReference type="EMBL" id="WKKY01001503">
    <property type="protein sequence ID" value="MSE22760.1"/>
    <property type="molecule type" value="Genomic_DNA"/>
</dbReference>
<dbReference type="InterPro" id="IPR017853">
    <property type="entry name" value="GH"/>
</dbReference>
<dbReference type="AlphaFoldDB" id="A0A844EPE2"/>
<name>A0A844EPE2_9LACO</name>
<dbReference type="GO" id="GO:0004575">
    <property type="term" value="F:sucrose alpha-glucosidase activity"/>
    <property type="evidence" value="ECO:0007669"/>
    <property type="project" value="TreeGrafter"/>
</dbReference>
<dbReference type="GO" id="GO:0033934">
    <property type="term" value="F:glucan 1,4-alpha-maltotriohydrolase activity"/>
    <property type="evidence" value="ECO:0007669"/>
    <property type="project" value="TreeGrafter"/>
</dbReference>
<feature type="domain" description="Glycosyl hydrolase family 13 catalytic" evidence="1">
    <location>
        <begin position="13"/>
        <end position="77"/>
    </location>
</feature>
<proteinExistence type="predicted"/>
<accession>A0A844EPE2</accession>
<dbReference type="Proteomes" id="UP000491237">
    <property type="component" value="Unassembled WGS sequence"/>
</dbReference>
<dbReference type="InterPro" id="IPR006047">
    <property type="entry name" value="GH13_cat_dom"/>
</dbReference>
<dbReference type="SUPFAM" id="SSF51445">
    <property type="entry name" value="(Trans)glycosidases"/>
    <property type="match status" value="1"/>
</dbReference>
<dbReference type="Gene3D" id="3.20.20.80">
    <property type="entry name" value="Glycosidases"/>
    <property type="match status" value="1"/>
</dbReference>
<gene>
    <name evidence="2" type="ORF">GKC44_16320</name>
</gene>
<keyword evidence="2" id="KW-0378">Hydrolase</keyword>
<organism evidence="2 3">
    <name type="scientific">Lentilactobacillus parabuchneri</name>
    <dbReference type="NCBI Taxonomy" id="152331"/>
    <lineage>
        <taxon>Bacteria</taxon>
        <taxon>Bacillati</taxon>
        <taxon>Bacillota</taxon>
        <taxon>Bacilli</taxon>
        <taxon>Lactobacillales</taxon>
        <taxon>Lactobacillaceae</taxon>
        <taxon>Lentilactobacillus</taxon>
    </lineage>
</organism>
<dbReference type="GO" id="GO:0004556">
    <property type="term" value="F:alpha-amylase activity"/>
    <property type="evidence" value="ECO:0007669"/>
    <property type="project" value="TreeGrafter"/>
</dbReference>
<feature type="non-terminal residue" evidence="2">
    <location>
        <position position="77"/>
    </location>
</feature>
<evidence type="ECO:0000313" key="2">
    <source>
        <dbReference type="EMBL" id="MSE22760.1"/>
    </source>
</evidence>
<reference evidence="2 3" key="1">
    <citation type="submission" date="2019-11" db="EMBL/GenBank/DDBJ databases">
        <title>Draft Genome Sequence of Plant Growth-Promoting Rhizosphere-Associated Bacteria.</title>
        <authorList>
            <person name="Vasilyev I.Y."/>
            <person name="Radchenko V."/>
            <person name="Ilnitskaya E.V."/>
        </authorList>
    </citation>
    <scope>NUCLEOTIDE SEQUENCE [LARGE SCALE GENOMIC DNA]</scope>
    <source>
        <strain evidence="2 3">VRA_07sq_f</strain>
    </source>
</reference>
<dbReference type="GO" id="GO:0004574">
    <property type="term" value="F:oligo-1,6-glucosidase activity"/>
    <property type="evidence" value="ECO:0007669"/>
    <property type="project" value="TreeGrafter"/>
</dbReference>
<comment type="caution">
    <text evidence="2">The sequence shown here is derived from an EMBL/GenBank/DDBJ whole genome shotgun (WGS) entry which is preliminary data.</text>
</comment>
<evidence type="ECO:0000259" key="1">
    <source>
        <dbReference type="Pfam" id="PF00128"/>
    </source>
</evidence>
<dbReference type="GO" id="GO:0000025">
    <property type="term" value="P:maltose catabolic process"/>
    <property type="evidence" value="ECO:0007669"/>
    <property type="project" value="TreeGrafter"/>
</dbReference>
<dbReference type="GO" id="GO:0005987">
    <property type="term" value="P:sucrose catabolic process"/>
    <property type="evidence" value="ECO:0007669"/>
    <property type="project" value="TreeGrafter"/>
</dbReference>
<sequence>MNDWKKKGVVYEIYVQSFNDTNDDGIGDIQGVIQKLDYLKELGVNILWLTPIFESPLVDNGYDISNYQSINNIYGTM</sequence>
<dbReference type="PANTHER" id="PTHR10357">
    <property type="entry name" value="ALPHA-AMYLASE FAMILY MEMBER"/>
    <property type="match status" value="1"/>
</dbReference>
<evidence type="ECO:0000313" key="3">
    <source>
        <dbReference type="Proteomes" id="UP000491237"/>
    </source>
</evidence>
<protein>
    <submittedName>
        <fullName evidence="2">Glucohydrolase</fullName>
    </submittedName>
</protein>
<dbReference type="Pfam" id="PF00128">
    <property type="entry name" value="Alpha-amylase"/>
    <property type="match status" value="1"/>
</dbReference>
<dbReference type="PANTHER" id="PTHR10357:SF232">
    <property type="entry name" value="GLYCOSYL HYDROLASE FAMILY 13 CATALYTIC DOMAIN-CONTAINING PROTEIN"/>
    <property type="match status" value="1"/>
</dbReference>